<sequence>MFKNNTINLYKCTSIIKQKSTNEILQQKKYIQKQYLKHPKPQKFYPGTLEDLYFKFHCHGSSMTFDNQMDILQNMVNQNSSFKYLSFYGVPSIISSLTSELKSLNYTDTDEYNISQFINILHQIKYYDQQSWIVAMDNYHKQGVLNWYQYTEFTHAVYDFSACLNEIWHLNIVKDISQEAFCDFIGFVENKRNLDLCEKELNQAYQHLRKFKVFAMKNQMLVIMQYFMYALKQPPVSLETYQFIFFFCMDHLLIQELDQANRALFLKLIQQFHLELNNFQDINKLMYNFEDYILLINMMLKYHEEIDQPFRDQFADRIMNLFLRGELENVSYDSLKNLNILSEIVHNQKCFTLANQVIQMINELSLVNLKNIKQKKQDLLSIFNVFEKLEDKDQILIVLAKSNLNLDDVNFSHEDLIVFLKKLDETDLVYYLTDLLESTLTYVAKNINDFQPDDWCFTFYLVYKYVVKGHEEASKFDNDLNILKQYIKLRYMTSYRQTIPTYNSYYKILSVVEIEVFFADDLLNLY</sequence>
<proteinExistence type="predicted"/>
<reference evidence="1" key="1">
    <citation type="submission" date="2021-01" db="EMBL/GenBank/DDBJ databases">
        <authorList>
            <consortium name="Genoscope - CEA"/>
            <person name="William W."/>
        </authorList>
    </citation>
    <scope>NUCLEOTIDE SEQUENCE</scope>
</reference>
<dbReference type="AlphaFoldDB" id="A0A8S1UAG5"/>
<evidence type="ECO:0000313" key="1">
    <source>
        <dbReference type="EMBL" id="CAD8161284.1"/>
    </source>
</evidence>
<keyword evidence="2" id="KW-1185">Reference proteome</keyword>
<name>A0A8S1UAG5_9CILI</name>
<organism evidence="1 2">
    <name type="scientific">Paramecium pentaurelia</name>
    <dbReference type="NCBI Taxonomy" id="43138"/>
    <lineage>
        <taxon>Eukaryota</taxon>
        <taxon>Sar</taxon>
        <taxon>Alveolata</taxon>
        <taxon>Ciliophora</taxon>
        <taxon>Intramacronucleata</taxon>
        <taxon>Oligohymenophorea</taxon>
        <taxon>Peniculida</taxon>
        <taxon>Parameciidae</taxon>
        <taxon>Paramecium</taxon>
    </lineage>
</organism>
<comment type="caution">
    <text evidence="1">The sequence shown here is derived from an EMBL/GenBank/DDBJ whole genome shotgun (WGS) entry which is preliminary data.</text>
</comment>
<accession>A0A8S1UAG5</accession>
<gene>
    <name evidence="1" type="ORF">PPENT_87.1.T0360093</name>
</gene>
<evidence type="ECO:0000313" key="2">
    <source>
        <dbReference type="Proteomes" id="UP000689195"/>
    </source>
</evidence>
<dbReference type="EMBL" id="CAJJDO010000036">
    <property type="protein sequence ID" value="CAD8161284.1"/>
    <property type="molecule type" value="Genomic_DNA"/>
</dbReference>
<dbReference type="OrthoDB" id="2684236at2759"/>
<dbReference type="Proteomes" id="UP000689195">
    <property type="component" value="Unassembled WGS sequence"/>
</dbReference>
<protein>
    <submittedName>
        <fullName evidence="1">Uncharacterized protein</fullName>
    </submittedName>
</protein>